<evidence type="ECO:0000256" key="1">
    <source>
        <dbReference type="ARBA" id="ARBA00004651"/>
    </source>
</evidence>
<sequence>MPRPQVPARLVDVLLLLVAVVWGSTYLAAKELVTPTTVIAALALRFSVTVLAMLPVCLRRLRGVGRDEAVTGILLGTILAVIFLFETYGIAHTSATNAGLIISLTIVMTPLLDSAVSRSWLPPRFFVAAVMAVVGVALLASGNGLRVPSAGDWLVLIAAGVRAVHITVMHRRSAGKQYDSLNLTYLQMATAAVLFCLASPLAGDSFVSLARQLGPGQWVDLLYLALICTVFAFFVQMWAVRTTSPSRVSLLLGTEPVWALLVGVLLGGDRLGMYGVAGAVLILVGAGWGQRIERGHRERAAAPAPAVERTVEPAANQA</sequence>
<feature type="transmembrane region" description="Helical" evidence="7">
    <location>
        <begin position="70"/>
        <end position="88"/>
    </location>
</feature>
<protein>
    <submittedName>
        <fullName evidence="9">DMT family transporter</fullName>
    </submittedName>
</protein>
<dbReference type="PANTHER" id="PTHR42920:SF5">
    <property type="entry name" value="EAMA DOMAIN-CONTAINING PROTEIN"/>
    <property type="match status" value="1"/>
</dbReference>
<feature type="transmembrane region" description="Helical" evidence="7">
    <location>
        <begin position="271"/>
        <end position="289"/>
    </location>
</feature>
<comment type="similarity">
    <text evidence="2">Belongs to the EamA transporter family.</text>
</comment>
<feature type="transmembrane region" description="Helical" evidence="7">
    <location>
        <begin position="182"/>
        <end position="201"/>
    </location>
</feature>
<dbReference type="SUPFAM" id="SSF103481">
    <property type="entry name" value="Multidrug resistance efflux transporter EmrE"/>
    <property type="match status" value="2"/>
</dbReference>
<evidence type="ECO:0000256" key="4">
    <source>
        <dbReference type="ARBA" id="ARBA00022692"/>
    </source>
</evidence>
<accession>A0ABN3DRH8</accession>
<comment type="caution">
    <text evidence="9">The sequence shown here is derived from an EMBL/GenBank/DDBJ whole genome shotgun (WGS) entry which is preliminary data.</text>
</comment>
<feature type="transmembrane region" description="Helical" evidence="7">
    <location>
        <begin position="221"/>
        <end position="240"/>
    </location>
</feature>
<dbReference type="PANTHER" id="PTHR42920">
    <property type="entry name" value="OS03G0707200 PROTEIN-RELATED"/>
    <property type="match status" value="1"/>
</dbReference>
<evidence type="ECO:0000256" key="5">
    <source>
        <dbReference type="ARBA" id="ARBA00022989"/>
    </source>
</evidence>
<dbReference type="InterPro" id="IPR051258">
    <property type="entry name" value="Diverse_Substrate_Transporter"/>
</dbReference>
<feature type="domain" description="EamA" evidence="8">
    <location>
        <begin position="151"/>
        <end position="286"/>
    </location>
</feature>
<feature type="transmembrane region" description="Helical" evidence="7">
    <location>
        <begin position="153"/>
        <end position="170"/>
    </location>
</feature>
<keyword evidence="10" id="KW-1185">Reference proteome</keyword>
<evidence type="ECO:0000313" key="9">
    <source>
        <dbReference type="EMBL" id="GAA2239724.1"/>
    </source>
</evidence>
<feature type="domain" description="EamA" evidence="8">
    <location>
        <begin position="12"/>
        <end position="139"/>
    </location>
</feature>
<evidence type="ECO:0000256" key="2">
    <source>
        <dbReference type="ARBA" id="ARBA00007362"/>
    </source>
</evidence>
<dbReference type="Pfam" id="PF00892">
    <property type="entry name" value="EamA"/>
    <property type="match status" value="2"/>
</dbReference>
<keyword evidence="5 7" id="KW-1133">Transmembrane helix</keyword>
<keyword evidence="6 7" id="KW-0472">Membrane</keyword>
<evidence type="ECO:0000256" key="6">
    <source>
        <dbReference type="ARBA" id="ARBA00023136"/>
    </source>
</evidence>
<reference evidence="9 10" key="1">
    <citation type="journal article" date="2019" name="Int. J. Syst. Evol. Microbiol.">
        <title>The Global Catalogue of Microorganisms (GCM) 10K type strain sequencing project: providing services to taxonomists for standard genome sequencing and annotation.</title>
        <authorList>
            <consortium name="The Broad Institute Genomics Platform"/>
            <consortium name="The Broad Institute Genome Sequencing Center for Infectious Disease"/>
            <person name="Wu L."/>
            <person name="Ma J."/>
        </authorList>
    </citation>
    <scope>NUCLEOTIDE SEQUENCE [LARGE SCALE GENOMIC DNA]</scope>
    <source>
        <strain evidence="9 10">JCM 7356</strain>
    </source>
</reference>
<proteinExistence type="inferred from homology"/>
<dbReference type="RefSeq" id="WP_344636039.1">
    <property type="nucleotide sequence ID" value="NZ_BAAATR010000007.1"/>
</dbReference>
<organism evidence="9 10">
    <name type="scientific">Kitasatospora cystarginea</name>
    <dbReference type="NCBI Taxonomy" id="58350"/>
    <lineage>
        <taxon>Bacteria</taxon>
        <taxon>Bacillati</taxon>
        <taxon>Actinomycetota</taxon>
        <taxon>Actinomycetes</taxon>
        <taxon>Kitasatosporales</taxon>
        <taxon>Streptomycetaceae</taxon>
        <taxon>Kitasatospora</taxon>
    </lineage>
</organism>
<name>A0ABN3DRH8_9ACTN</name>
<gene>
    <name evidence="9" type="ORF">GCM10010430_21300</name>
</gene>
<keyword evidence="3" id="KW-1003">Cell membrane</keyword>
<evidence type="ECO:0000259" key="8">
    <source>
        <dbReference type="Pfam" id="PF00892"/>
    </source>
</evidence>
<feature type="transmembrane region" description="Helical" evidence="7">
    <location>
        <begin position="124"/>
        <end position="141"/>
    </location>
</feature>
<evidence type="ECO:0000256" key="7">
    <source>
        <dbReference type="SAM" id="Phobius"/>
    </source>
</evidence>
<feature type="transmembrane region" description="Helical" evidence="7">
    <location>
        <begin position="39"/>
        <end position="58"/>
    </location>
</feature>
<keyword evidence="4 7" id="KW-0812">Transmembrane</keyword>
<dbReference type="EMBL" id="BAAATR010000007">
    <property type="protein sequence ID" value="GAA2239724.1"/>
    <property type="molecule type" value="Genomic_DNA"/>
</dbReference>
<feature type="transmembrane region" description="Helical" evidence="7">
    <location>
        <begin position="94"/>
        <end position="112"/>
    </location>
</feature>
<comment type="subcellular location">
    <subcellularLocation>
        <location evidence="1">Cell membrane</location>
        <topology evidence="1">Multi-pass membrane protein</topology>
    </subcellularLocation>
</comment>
<evidence type="ECO:0000256" key="3">
    <source>
        <dbReference type="ARBA" id="ARBA00022475"/>
    </source>
</evidence>
<evidence type="ECO:0000313" key="10">
    <source>
        <dbReference type="Proteomes" id="UP001500305"/>
    </source>
</evidence>
<dbReference type="Proteomes" id="UP001500305">
    <property type="component" value="Unassembled WGS sequence"/>
</dbReference>
<dbReference type="InterPro" id="IPR000620">
    <property type="entry name" value="EamA_dom"/>
</dbReference>
<dbReference type="InterPro" id="IPR037185">
    <property type="entry name" value="EmrE-like"/>
</dbReference>
<feature type="transmembrane region" description="Helical" evidence="7">
    <location>
        <begin position="247"/>
        <end position="265"/>
    </location>
</feature>